<dbReference type="PROSITE" id="PS51722">
    <property type="entry name" value="G_TR_2"/>
    <property type="match status" value="1"/>
</dbReference>
<keyword evidence="6" id="KW-0342">GTP-binding</keyword>
<proteinExistence type="predicted"/>
<dbReference type="CDD" id="cd04166">
    <property type="entry name" value="CysN_ATPS"/>
    <property type="match status" value="1"/>
</dbReference>
<dbReference type="GO" id="GO:0003924">
    <property type="term" value="F:GTPase activity"/>
    <property type="evidence" value="ECO:0007669"/>
    <property type="project" value="InterPro"/>
</dbReference>
<keyword evidence="5" id="KW-0067">ATP-binding</keyword>
<sequence length="416" mass="46401">MDILKFLTAGSVDDGKSTLIGRLLYDSESILVDQLEALQRSNRKNDDGTIDLAILTDGLKAEREQGITIDVAYKYFQTEKRKFIIADTPGHIQYTRNMVTGASNADLAIILIDARKGVIEQTIRHSYLVSLLALQHVVVAVNKMDMVDYDEAVFNKIVDDYRAMAAKLNLGEVTYIPVSALKGDNIVYKSDRINWYDGKSLLDHLETVSIAVDDSADHARMPVQWVVRPQTEELHDYRGYAGRILSGSFHVNDKITVLPSGFSSSISKIEIFDQQPSEASAGQSVTLHLKDEIDISRGDTLVNAEHHPKVSQLIEADLCWMDTKPMDTSLTYLVQHNSKTTRCRIYEVLYKVNINTLEQVAADSFNLNDIGRIVIKTAEALAFDPYQENKANGGAIIIDSRTNLTVGALMFRNIAD</sequence>
<dbReference type="Gene3D" id="2.40.30.10">
    <property type="entry name" value="Translation factors"/>
    <property type="match status" value="2"/>
</dbReference>
<dbReference type="GO" id="GO:0005524">
    <property type="term" value="F:ATP binding"/>
    <property type="evidence" value="ECO:0007669"/>
    <property type="project" value="UniProtKB-KW"/>
</dbReference>
<dbReference type="SUPFAM" id="SSF50447">
    <property type="entry name" value="Translation proteins"/>
    <property type="match status" value="1"/>
</dbReference>
<dbReference type="InterPro" id="IPR009000">
    <property type="entry name" value="Transl_B-barrel_sf"/>
</dbReference>
<evidence type="ECO:0000256" key="6">
    <source>
        <dbReference type="ARBA" id="ARBA00023134"/>
    </source>
</evidence>
<dbReference type="InterPro" id="IPR000795">
    <property type="entry name" value="T_Tr_GTP-bd_dom"/>
</dbReference>
<dbReference type="InterPro" id="IPR054696">
    <property type="entry name" value="GTP-eEF1A_C"/>
</dbReference>
<dbReference type="NCBIfam" id="TIGR02034">
    <property type="entry name" value="CysN"/>
    <property type="match status" value="1"/>
</dbReference>
<keyword evidence="9" id="KW-1185">Reference proteome</keyword>
<dbReference type="PRINTS" id="PR00315">
    <property type="entry name" value="ELONGATNFCT"/>
</dbReference>
<dbReference type="InterPro" id="IPR009001">
    <property type="entry name" value="Transl_elong_EF1A/Init_IF2_C"/>
</dbReference>
<dbReference type="PANTHER" id="PTHR23115">
    <property type="entry name" value="TRANSLATION FACTOR"/>
    <property type="match status" value="1"/>
</dbReference>
<reference evidence="8" key="1">
    <citation type="submission" date="2011-09" db="EMBL/GenBank/DDBJ databases">
        <title>The permanent draft genome of Mucilaginibacter paludis DSM 18603.</title>
        <authorList>
            <consortium name="US DOE Joint Genome Institute (JGI-PGF)"/>
            <person name="Lucas S."/>
            <person name="Han J."/>
            <person name="Lapidus A."/>
            <person name="Bruce D."/>
            <person name="Goodwin L."/>
            <person name="Pitluck S."/>
            <person name="Peters L."/>
            <person name="Kyrpides N."/>
            <person name="Mavromatis K."/>
            <person name="Ivanova N."/>
            <person name="Mikhailova N."/>
            <person name="Held B."/>
            <person name="Detter J.C."/>
            <person name="Tapia R."/>
            <person name="Han C."/>
            <person name="Land M."/>
            <person name="Hauser L."/>
            <person name="Markowitz V."/>
            <person name="Cheng J.-F."/>
            <person name="Hugenholtz P."/>
            <person name="Woyke T."/>
            <person name="Wu D."/>
            <person name="Tindall B."/>
            <person name="Brambilla E."/>
            <person name="Klenk H.-P."/>
            <person name="Eisen J.A."/>
        </authorList>
    </citation>
    <scope>NUCLEOTIDE SEQUENCE [LARGE SCALE GENOMIC DNA]</scope>
    <source>
        <strain evidence="8">DSM 18603</strain>
    </source>
</reference>
<gene>
    <name evidence="8" type="ORF">Mucpa_0048</name>
</gene>
<dbReference type="EMBL" id="CM001403">
    <property type="protein sequence ID" value="EHQ24252.1"/>
    <property type="molecule type" value="Genomic_DNA"/>
</dbReference>
<evidence type="ECO:0000256" key="1">
    <source>
        <dbReference type="ARBA" id="ARBA00012391"/>
    </source>
</evidence>
<dbReference type="InterPro" id="IPR044139">
    <property type="entry name" value="CysN_NoDQ_III"/>
</dbReference>
<evidence type="ECO:0000313" key="8">
    <source>
        <dbReference type="EMBL" id="EHQ24252.1"/>
    </source>
</evidence>
<dbReference type="eggNOG" id="COG2895">
    <property type="taxonomic scope" value="Bacteria"/>
</dbReference>
<dbReference type="SUPFAM" id="SSF52540">
    <property type="entry name" value="P-loop containing nucleoside triphosphate hydrolases"/>
    <property type="match status" value="1"/>
</dbReference>
<keyword evidence="3 8" id="KW-0548">Nucleotidyltransferase</keyword>
<dbReference type="Pfam" id="PF22594">
    <property type="entry name" value="GTP-eEF1A_C"/>
    <property type="match status" value="1"/>
</dbReference>
<evidence type="ECO:0000313" key="9">
    <source>
        <dbReference type="Proteomes" id="UP000002774"/>
    </source>
</evidence>
<dbReference type="InterPro" id="IPR044138">
    <property type="entry name" value="CysN_II"/>
</dbReference>
<dbReference type="EC" id="2.7.7.4" evidence="1"/>
<dbReference type="InterPro" id="IPR027417">
    <property type="entry name" value="P-loop_NTPase"/>
</dbReference>
<dbReference type="Proteomes" id="UP000002774">
    <property type="component" value="Chromosome"/>
</dbReference>
<dbReference type="HOGENOM" id="CLU_007265_5_2_10"/>
<dbReference type="SUPFAM" id="SSF50465">
    <property type="entry name" value="EF-Tu/eEF-1alpha/eIF2-gamma C-terminal domain"/>
    <property type="match status" value="1"/>
</dbReference>
<dbReference type="InterPro" id="IPR041757">
    <property type="entry name" value="CysN_GTP-bd"/>
</dbReference>
<dbReference type="OrthoDB" id="9804504at2"/>
<dbReference type="RefSeq" id="WP_008503779.1">
    <property type="nucleotide sequence ID" value="NZ_CM001403.1"/>
</dbReference>
<accession>H1YCR5</accession>
<dbReference type="GO" id="GO:0004781">
    <property type="term" value="F:sulfate adenylyltransferase (ATP) activity"/>
    <property type="evidence" value="ECO:0007669"/>
    <property type="project" value="UniProtKB-EC"/>
</dbReference>
<dbReference type="InterPro" id="IPR011779">
    <property type="entry name" value="SO4_adenylTrfase_lsu"/>
</dbReference>
<dbReference type="InterPro" id="IPR031157">
    <property type="entry name" value="G_TR_CS"/>
</dbReference>
<keyword evidence="2" id="KW-0808">Transferase</keyword>
<dbReference type="Gene3D" id="3.40.50.300">
    <property type="entry name" value="P-loop containing nucleotide triphosphate hydrolases"/>
    <property type="match status" value="1"/>
</dbReference>
<evidence type="ECO:0000259" key="7">
    <source>
        <dbReference type="PROSITE" id="PS51722"/>
    </source>
</evidence>
<dbReference type="PROSITE" id="PS00301">
    <property type="entry name" value="G_TR_1"/>
    <property type="match status" value="1"/>
</dbReference>
<evidence type="ECO:0000256" key="5">
    <source>
        <dbReference type="ARBA" id="ARBA00022840"/>
    </source>
</evidence>
<dbReference type="CDD" id="cd04095">
    <property type="entry name" value="CysN_NoDQ_III"/>
    <property type="match status" value="1"/>
</dbReference>
<feature type="domain" description="Tr-type G" evidence="7">
    <location>
        <begin position="1"/>
        <end position="212"/>
    </location>
</feature>
<keyword evidence="4" id="KW-0547">Nucleotide-binding</keyword>
<organism evidence="8 9">
    <name type="scientific">Mucilaginibacter paludis DSM 18603</name>
    <dbReference type="NCBI Taxonomy" id="714943"/>
    <lineage>
        <taxon>Bacteria</taxon>
        <taxon>Pseudomonadati</taxon>
        <taxon>Bacteroidota</taxon>
        <taxon>Sphingobacteriia</taxon>
        <taxon>Sphingobacteriales</taxon>
        <taxon>Sphingobacteriaceae</taxon>
        <taxon>Mucilaginibacter</taxon>
    </lineage>
</organism>
<dbReference type="InterPro" id="IPR050100">
    <property type="entry name" value="TRAFAC_GTPase_members"/>
</dbReference>
<dbReference type="Pfam" id="PF00009">
    <property type="entry name" value="GTP_EFTU"/>
    <property type="match status" value="1"/>
</dbReference>
<evidence type="ECO:0000256" key="4">
    <source>
        <dbReference type="ARBA" id="ARBA00022741"/>
    </source>
</evidence>
<dbReference type="CDD" id="cd03695">
    <property type="entry name" value="CysN_NodQ_II"/>
    <property type="match status" value="1"/>
</dbReference>
<dbReference type="AlphaFoldDB" id="H1YCR5"/>
<dbReference type="GO" id="GO:0006790">
    <property type="term" value="P:sulfur compound metabolic process"/>
    <property type="evidence" value="ECO:0007669"/>
    <property type="project" value="InterPro"/>
</dbReference>
<name>H1YCR5_9SPHI</name>
<dbReference type="STRING" id="714943.Mucpa_0048"/>
<protein>
    <recommendedName>
        <fullName evidence="1">sulfate adenylyltransferase</fullName>
        <ecNumber evidence="1">2.7.7.4</ecNumber>
    </recommendedName>
</protein>
<evidence type="ECO:0000256" key="3">
    <source>
        <dbReference type="ARBA" id="ARBA00022695"/>
    </source>
</evidence>
<dbReference type="FunFam" id="3.40.50.300:FF:000119">
    <property type="entry name" value="Sulfate adenylyltransferase subunit 1"/>
    <property type="match status" value="1"/>
</dbReference>
<evidence type="ECO:0000256" key="2">
    <source>
        <dbReference type="ARBA" id="ARBA00022679"/>
    </source>
</evidence>
<dbReference type="GO" id="GO:0005525">
    <property type="term" value="F:GTP binding"/>
    <property type="evidence" value="ECO:0007669"/>
    <property type="project" value="UniProtKB-KW"/>
</dbReference>